<feature type="compositionally biased region" description="Basic residues" evidence="1">
    <location>
        <begin position="720"/>
        <end position="729"/>
    </location>
</feature>
<reference evidence="3" key="2">
    <citation type="submission" date="2023-05" db="EMBL/GenBank/DDBJ databases">
        <authorList>
            <person name="Schelkunov M.I."/>
        </authorList>
    </citation>
    <scope>NUCLEOTIDE SEQUENCE</scope>
    <source>
        <strain evidence="3">Hsosn_3</strain>
        <tissue evidence="3">Leaf</tissue>
    </source>
</reference>
<comment type="caution">
    <text evidence="3">The sequence shown here is derived from an EMBL/GenBank/DDBJ whole genome shotgun (WGS) entry which is preliminary data.</text>
</comment>
<evidence type="ECO:0000256" key="1">
    <source>
        <dbReference type="SAM" id="MobiDB-lite"/>
    </source>
</evidence>
<dbReference type="EMBL" id="JAUIZM010000009">
    <property type="protein sequence ID" value="KAK1363989.1"/>
    <property type="molecule type" value="Genomic_DNA"/>
</dbReference>
<feature type="region of interest" description="Disordered" evidence="1">
    <location>
        <begin position="286"/>
        <end position="310"/>
    </location>
</feature>
<feature type="compositionally biased region" description="Basic residues" evidence="1">
    <location>
        <begin position="90"/>
        <end position="101"/>
    </location>
</feature>
<dbReference type="Proteomes" id="UP001237642">
    <property type="component" value="Unassembled WGS sequence"/>
</dbReference>
<gene>
    <name evidence="3" type="ORF">POM88_039550</name>
</gene>
<feature type="region of interest" description="Disordered" evidence="1">
    <location>
        <begin position="147"/>
        <end position="182"/>
    </location>
</feature>
<feature type="region of interest" description="Disordered" evidence="1">
    <location>
        <begin position="706"/>
        <end position="729"/>
    </location>
</feature>
<proteinExistence type="predicted"/>
<feature type="region of interest" description="Disordered" evidence="1">
    <location>
        <begin position="638"/>
        <end position="682"/>
    </location>
</feature>
<feature type="compositionally biased region" description="Basic residues" evidence="1">
    <location>
        <begin position="580"/>
        <end position="591"/>
    </location>
</feature>
<reference evidence="3" key="1">
    <citation type="submission" date="2023-02" db="EMBL/GenBank/DDBJ databases">
        <title>Genome of toxic invasive species Heracleum sosnowskyi carries increased number of genes despite the absence of recent whole-genome duplications.</title>
        <authorList>
            <person name="Schelkunov M."/>
            <person name="Shtratnikova V."/>
            <person name="Makarenko M."/>
            <person name="Klepikova A."/>
            <person name="Omelchenko D."/>
            <person name="Novikova G."/>
            <person name="Obukhova E."/>
            <person name="Bogdanov V."/>
            <person name="Penin A."/>
            <person name="Logacheva M."/>
        </authorList>
    </citation>
    <scope>NUCLEOTIDE SEQUENCE</scope>
    <source>
        <strain evidence="3">Hsosn_3</strain>
        <tissue evidence="3">Leaf</tissue>
    </source>
</reference>
<feature type="region of interest" description="Disordered" evidence="1">
    <location>
        <begin position="426"/>
        <end position="452"/>
    </location>
</feature>
<protein>
    <recommendedName>
        <fullName evidence="2">C2H2-type domain-containing protein</fullName>
    </recommendedName>
</protein>
<feature type="region of interest" description="Disordered" evidence="1">
    <location>
        <begin position="498"/>
        <end position="520"/>
    </location>
</feature>
<feature type="region of interest" description="Disordered" evidence="1">
    <location>
        <begin position="566"/>
        <end position="594"/>
    </location>
</feature>
<feature type="region of interest" description="Disordered" evidence="1">
    <location>
        <begin position="217"/>
        <end position="252"/>
    </location>
</feature>
<feature type="compositionally biased region" description="Basic residues" evidence="1">
    <location>
        <begin position="650"/>
        <end position="661"/>
    </location>
</feature>
<sequence length="729" mass="80500">MWGTSCLNPPFNSTEGLLKLLDVKTLFLGNKYRRAFSASGGKQCHNASIHRNSNKKEEATYCEDCKSVFPTFADATDHASTTHGEGVSVKSKKKKEKKSNCQRRVFSASGGTQCHNASIHRNSNKKEEATYCEDCKSVFPTFADATDHASTTHGEGVSVKSKKKKERKSNGQRRAFSVSGGKQCHNVSIHRNSNKKEEATYCEDCKSVFPTFADATDHASTTHGEGVSVKSKKKKERKSNGQRRAFSVSGGKQCHNVSIHRNSNKKEEATYCEDCKSVFPTFADDTDHASTTHGEGVSVKSKKKKERKSNCQRRAFIASGGTQCHNASIHRNSNKKEEATYCEDCKSVFPTFADATDHASTTHGEGVSVKSKKKRERKSNCQRRAFIASGGTQCHNASIHRNSNKKEEATYCEDCKSVFPTFADATDHASTTHGEGVSVKSKKKRERKSNCQRRAFSASGGTQCHNASIHRNSNKKEEATYCEDCKSVFPTFVDATDHASTTHGEGVSVKSKKKKERKSNCQRRAFIASGGTQCHNASIHRNSNKKEEATYCEDCKSVFPTFADATDHASTTHGEGVSVKSKKKRERKSNCQRRAFSASGGTQCHNASIHRNSNKKEEATYCEDCKSVFPTFADVTDHASTTHGEGVSVKSKKKKERKSNGQRRAFSVSGGKQCHNVSIHRNSNKKEEATYCEDYKSVFPTFADATDHASTTHGEGVSVKSKKKKERKR</sequence>
<dbReference type="PROSITE" id="PS00028">
    <property type="entry name" value="ZINC_FINGER_C2H2_1"/>
    <property type="match status" value="1"/>
</dbReference>
<evidence type="ECO:0000259" key="2">
    <source>
        <dbReference type="PROSITE" id="PS00028"/>
    </source>
</evidence>
<feature type="region of interest" description="Disordered" evidence="1">
    <location>
        <begin position="79"/>
        <end position="102"/>
    </location>
</feature>
<dbReference type="SMART" id="SM00355">
    <property type="entry name" value="ZnF_C2H2"/>
    <property type="match status" value="9"/>
</dbReference>
<feature type="region of interest" description="Disordered" evidence="1">
    <location>
        <begin position="356"/>
        <end position="380"/>
    </location>
</feature>
<evidence type="ECO:0000313" key="4">
    <source>
        <dbReference type="Proteomes" id="UP001237642"/>
    </source>
</evidence>
<organism evidence="3 4">
    <name type="scientific">Heracleum sosnowskyi</name>
    <dbReference type="NCBI Taxonomy" id="360622"/>
    <lineage>
        <taxon>Eukaryota</taxon>
        <taxon>Viridiplantae</taxon>
        <taxon>Streptophyta</taxon>
        <taxon>Embryophyta</taxon>
        <taxon>Tracheophyta</taxon>
        <taxon>Spermatophyta</taxon>
        <taxon>Magnoliopsida</taxon>
        <taxon>eudicotyledons</taxon>
        <taxon>Gunneridae</taxon>
        <taxon>Pentapetalae</taxon>
        <taxon>asterids</taxon>
        <taxon>campanulids</taxon>
        <taxon>Apiales</taxon>
        <taxon>Apiaceae</taxon>
        <taxon>Apioideae</taxon>
        <taxon>apioid superclade</taxon>
        <taxon>Tordylieae</taxon>
        <taxon>Tordyliinae</taxon>
        <taxon>Heracleum</taxon>
    </lineage>
</organism>
<feature type="compositionally biased region" description="Basic residues" evidence="1">
    <location>
        <begin position="230"/>
        <end position="241"/>
    </location>
</feature>
<name>A0AAD8HCW8_9APIA</name>
<feature type="compositionally biased region" description="Basic residues" evidence="1">
    <location>
        <begin position="510"/>
        <end position="520"/>
    </location>
</feature>
<feature type="compositionally biased region" description="Basic residues" evidence="1">
    <location>
        <begin position="440"/>
        <end position="451"/>
    </location>
</feature>
<accession>A0AAD8HCW8</accession>
<evidence type="ECO:0000313" key="3">
    <source>
        <dbReference type="EMBL" id="KAK1363989.1"/>
    </source>
</evidence>
<feature type="compositionally biased region" description="Basic residues" evidence="1">
    <location>
        <begin position="300"/>
        <end position="310"/>
    </location>
</feature>
<feature type="compositionally biased region" description="Basic residues" evidence="1">
    <location>
        <begin position="370"/>
        <end position="380"/>
    </location>
</feature>
<keyword evidence="4" id="KW-1185">Reference proteome</keyword>
<dbReference type="InterPro" id="IPR013087">
    <property type="entry name" value="Znf_C2H2_type"/>
</dbReference>
<feature type="compositionally biased region" description="Basic residues" evidence="1">
    <location>
        <begin position="160"/>
        <end position="171"/>
    </location>
</feature>
<feature type="domain" description="C2H2-type" evidence="2">
    <location>
        <begin position="622"/>
        <end position="643"/>
    </location>
</feature>
<dbReference type="AlphaFoldDB" id="A0AAD8HCW8"/>